<reference evidence="3 4" key="1">
    <citation type="submission" date="2019-03" db="EMBL/GenBank/DDBJ databases">
        <title>Genomic Encyclopedia of Type Strains, Phase IV (KMG-IV): sequencing the most valuable type-strain genomes for metagenomic binning, comparative biology and taxonomic classification.</title>
        <authorList>
            <person name="Goeker M."/>
        </authorList>
    </citation>
    <scope>NUCLEOTIDE SEQUENCE [LARGE SCALE GENOMIC DNA]</scope>
    <source>
        <strain evidence="3 4">DSM 19377</strain>
    </source>
</reference>
<dbReference type="Gene3D" id="3.10.290.10">
    <property type="entry name" value="RNA-binding S4 domain"/>
    <property type="match status" value="1"/>
</dbReference>
<evidence type="ECO:0000256" key="1">
    <source>
        <dbReference type="PROSITE-ProRule" id="PRU00182"/>
    </source>
</evidence>
<evidence type="ECO:0000313" key="3">
    <source>
        <dbReference type="EMBL" id="TCP29107.1"/>
    </source>
</evidence>
<organism evidence="3 4">
    <name type="scientific">Scopulibacillus darangshiensis</name>
    <dbReference type="NCBI Taxonomy" id="442528"/>
    <lineage>
        <taxon>Bacteria</taxon>
        <taxon>Bacillati</taxon>
        <taxon>Bacillota</taxon>
        <taxon>Bacilli</taxon>
        <taxon>Bacillales</taxon>
        <taxon>Sporolactobacillaceae</taxon>
        <taxon>Scopulibacillus</taxon>
    </lineage>
</organism>
<comment type="caution">
    <text evidence="3">The sequence shown here is derived from an EMBL/GenBank/DDBJ whole genome shotgun (WGS) entry which is preliminary data.</text>
</comment>
<dbReference type="PANTHER" id="PTHR13633">
    <property type="entry name" value="MITOCHONDRIAL TRANSCRIPTION RESCUE FACTOR 1"/>
    <property type="match status" value="1"/>
</dbReference>
<dbReference type="InterPro" id="IPR002942">
    <property type="entry name" value="S4_RNA-bd"/>
</dbReference>
<dbReference type="SMART" id="SM00363">
    <property type="entry name" value="S4"/>
    <property type="match status" value="1"/>
</dbReference>
<name>A0A4R2P3D8_9BACL</name>
<dbReference type="PROSITE" id="PS50889">
    <property type="entry name" value="S4"/>
    <property type="match status" value="1"/>
</dbReference>
<proteinExistence type="predicted"/>
<dbReference type="AlphaFoldDB" id="A0A4R2P3D8"/>
<dbReference type="Pfam" id="PF21278">
    <property type="entry name" value="YlmH_1st"/>
    <property type="match status" value="1"/>
</dbReference>
<sequence>MSVYQHFRVEERPFIDTVLDWKEGVLTRYQPKCSDFLDPRQQDIIRHLLPNHDDVQLIFNGGYEQAERKRAILLPPYFSLGENDFNIVLFEIHYPKKFAQLSHPELLGALTGLGLVRDKFGDLLFHHDRVQFLAAKEIADFVQMNLTSVGRVKVSCDMIALSELVHTAEEWEESDGTVSSLRLDAVLSEIYRLPRSKAAAYIENGAVKVNWKRIEKPAYDLLAGDHLSLRGHGRSKVNGIYGTTKKGKQRIKYSHLK</sequence>
<evidence type="ECO:0000259" key="2">
    <source>
        <dbReference type="SMART" id="SM00363"/>
    </source>
</evidence>
<dbReference type="CDD" id="cd00165">
    <property type="entry name" value="S4"/>
    <property type="match status" value="1"/>
</dbReference>
<dbReference type="InterPro" id="IPR040591">
    <property type="entry name" value="RqcP2_RBD"/>
</dbReference>
<evidence type="ECO:0000313" key="4">
    <source>
        <dbReference type="Proteomes" id="UP000295416"/>
    </source>
</evidence>
<dbReference type="Gene3D" id="3.30.1370.160">
    <property type="match status" value="1"/>
</dbReference>
<dbReference type="Proteomes" id="UP000295416">
    <property type="component" value="Unassembled WGS sequence"/>
</dbReference>
<dbReference type="Gene3D" id="3.30.70.330">
    <property type="match status" value="1"/>
</dbReference>
<keyword evidence="4" id="KW-1185">Reference proteome</keyword>
<accession>A0A4R2P3D8</accession>
<dbReference type="Pfam" id="PF17774">
    <property type="entry name" value="YlmH_RBD"/>
    <property type="match status" value="1"/>
</dbReference>
<dbReference type="InterPro" id="IPR012677">
    <property type="entry name" value="Nucleotide-bd_a/b_plait_sf"/>
</dbReference>
<dbReference type="InterPro" id="IPR048443">
    <property type="entry name" value="RqcP2_N"/>
</dbReference>
<gene>
    <name evidence="3" type="ORF">EV207_11229</name>
</gene>
<dbReference type="InterPro" id="IPR036986">
    <property type="entry name" value="S4_RNA-bd_sf"/>
</dbReference>
<dbReference type="GO" id="GO:0003723">
    <property type="term" value="F:RNA binding"/>
    <property type="evidence" value="ECO:0007669"/>
    <property type="project" value="UniProtKB-KW"/>
</dbReference>
<dbReference type="EMBL" id="SLXK01000012">
    <property type="protein sequence ID" value="TCP29107.1"/>
    <property type="molecule type" value="Genomic_DNA"/>
</dbReference>
<dbReference type="OrthoDB" id="9812787at2"/>
<protein>
    <submittedName>
        <fullName evidence="3">RNA-binding protein YlmH</fullName>
    </submittedName>
</protein>
<dbReference type="SUPFAM" id="SSF55174">
    <property type="entry name" value="Alpha-L RNA-binding motif"/>
    <property type="match status" value="1"/>
</dbReference>
<dbReference type="PANTHER" id="PTHR13633:SF3">
    <property type="entry name" value="MITOCHONDRIAL TRANSCRIPTION RESCUE FACTOR 1"/>
    <property type="match status" value="1"/>
</dbReference>
<dbReference type="RefSeq" id="WP_132746003.1">
    <property type="nucleotide sequence ID" value="NZ_SLXK01000012.1"/>
</dbReference>
<keyword evidence="1" id="KW-0694">RNA-binding</keyword>
<feature type="domain" description="RNA-binding S4" evidence="2">
    <location>
        <begin position="181"/>
        <end position="240"/>
    </location>
</feature>
<dbReference type="Pfam" id="PF01479">
    <property type="entry name" value="S4"/>
    <property type="match status" value="1"/>
</dbReference>